<accession>A0A7C8IIF0</accession>
<gene>
    <name evidence="5" type="ORF">GQX73_g9331</name>
</gene>
<feature type="signal peptide" evidence="3">
    <location>
        <begin position="1"/>
        <end position="24"/>
    </location>
</feature>
<dbReference type="PANTHER" id="PTHR45964:SF5">
    <property type="entry name" value="WSCD FAMILY MEMBER CG9164"/>
    <property type="match status" value="1"/>
</dbReference>
<dbReference type="InterPro" id="IPR057230">
    <property type="entry name" value="DUF7908"/>
</dbReference>
<dbReference type="Pfam" id="PF25485">
    <property type="entry name" value="DUF7908"/>
    <property type="match status" value="1"/>
</dbReference>
<proteinExistence type="predicted"/>
<feature type="chain" id="PRO_5028986798" description="WSC domain-containing protein" evidence="3">
    <location>
        <begin position="25"/>
        <end position="822"/>
    </location>
</feature>
<dbReference type="EMBL" id="WUBL01000160">
    <property type="protein sequence ID" value="KAF2964240.1"/>
    <property type="molecule type" value="Genomic_DNA"/>
</dbReference>
<dbReference type="Proteomes" id="UP000481858">
    <property type="component" value="Unassembled WGS sequence"/>
</dbReference>
<dbReference type="PROSITE" id="PS51212">
    <property type="entry name" value="WSC"/>
    <property type="match status" value="3"/>
</dbReference>
<feature type="compositionally biased region" description="Low complexity" evidence="2">
    <location>
        <begin position="469"/>
        <end position="519"/>
    </location>
</feature>
<evidence type="ECO:0000313" key="6">
    <source>
        <dbReference type="Proteomes" id="UP000481858"/>
    </source>
</evidence>
<dbReference type="InterPro" id="IPR051589">
    <property type="entry name" value="Sialate-O-sulfotransferase"/>
</dbReference>
<keyword evidence="3" id="KW-0732">Signal</keyword>
<reference evidence="5 6" key="1">
    <citation type="submission" date="2019-12" db="EMBL/GenBank/DDBJ databases">
        <title>Draft genome sequence of the ascomycete Xylaria multiplex DSM 110363.</title>
        <authorList>
            <person name="Buettner E."/>
            <person name="Kellner H."/>
        </authorList>
    </citation>
    <scope>NUCLEOTIDE SEQUENCE [LARGE SCALE GENOMIC DNA]</scope>
    <source>
        <strain evidence="5 6">DSM 110363</strain>
    </source>
</reference>
<evidence type="ECO:0000313" key="5">
    <source>
        <dbReference type="EMBL" id="KAF2964240.1"/>
    </source>
</evidence>
<sequence length="822" mass="83573">MGLSMRVGATALASLVAFSSVVNAQAYFYKNIDETCPDVAPLPWAPENWIGNDPDGWSRSYVEWNTGGNHVNNTMTPWFCTRVCRAEGFKYAALYKERECRCGGSLTWSSGGVNYNLQNSISANEDNCNLPCTGDADETCGSETGVRVWVDPSFPKLEGPASGQVGGYQFMGCFKGASFPAARDYVTTLTTSSATCLAYCSNMGLPYMFMVKAATGVTCHCGASFGKFSVQATDDKNCYTQCDGASTTSCTGQNCCGKTDALVPVYANPTFMGCFIPRIPGKADPEVAEPAPDGYSCFPTPQSIATRTTTTFASYAPSTVTRGASYVATVSPVAGGREWVNFGCYQDHALADIFGSGGFIDSGVLSSALTVDSCTASCATKVGVIYKYAALQVSGGAAKCYCATAVLSTSVLDKNMDLCTTKCPGNKNQNCGGSNGPMVYARSDVLVNPWSASWSISRSLTVTYDCHPTETPGGSSSTTPPSSDTTTPPGSSGSNTPGGSNTAGPSGSGSENPGGSSTAGPGGNGSNTPGGSSTAGPGGNGSNTPGGSSTAAPSGNGSNTPGGSSTAAPSGGSGTSGSVTPTASGPGTPGITNLPSDTFIILQVAPYTPPTKRGAYNVRRQSFGGFIGGAAPSNPSSCDKATLFGIRGGRLVSGTQSVATDPGVPYIPFRVSPTGSISTTFTIINGLLHWYNAAFTGGEAVFCQTVDGAVYAELLGDAPGPAGCRRVDIVTYFVTQCVNGQIVPNSVGPGGGGSGSGSSGVVVPSSTGAPGSGGSGSGSGADVPEEDWVFREGHAPDNYPCYETTKSWVSGSSTFLPEHKEL</sequence>
<feature type="compositionally biased region" description="Low complexity" evidence="2">
    <location>
        <begin position="526"/>
        <end position="535"/>
    </location>
</feature>
<feature type="compositionally biased region" description="Low complexity" evidence="2">
    <location>
        <begin position="542"/>
        <end position="590"/>
    </location>
</feature>
<organism evidence="5 6">
    <name type="scientific">Xylaria multiplex</name>
    <dbReference type="NCBI Taxonomy" id="323545"/>
    <lineage>
        <taxon>Eukaryota</taxon>
        <taxon>Fungi</taxon>
        <taxon>Dikarya</taxon>
        <taxon>Ascomycota</taxon>
        <taxon>Pezizomycotina</taxon>
        <taxon>Sordariomycetes</taxon>
        <taxon>Xylariomycetidae</taxon>
        <taxon>Xylariales</taxon>
        <taxon>Xylariaceae</taxon>
        <taxon>Xylaria</taxon>
    </lineage>
</organism>
<dbReference type="Pfam" id="PF01822">
    <property type="entry name" value="WSC"/>
    <property type="match status" value="2"/>
</dbReference>
<dbReference type="PANTHER" id="PTHR45964">
    <property type="entry name" value="WSCD FAMILY MEMBER CG9164"/>
    <property type="match status" value="1"/>
</dbReference>
<keyword evidence="6" id="KW-1185">Reference proteome</keyword>
<evidence type="ECO:0000256" key="2">
    <source>
        <dbReference type="SAM" id="MobiDB-lite"/>
    </source>
</evidence>
<feature type="compositionally biased region" description="Low complexity" evidence="2">
    <location>
        <begin position="759"/>
        <end position="769"/>
    </location>
</feature>
<keyword evidence="1" id="KW-0677">Repeat</keyword>
<feature type="region of interest" description="Disordered" evidence="2">
    <location>
        <begin position="748"/>
        <end position="794"/>
    </location>
</feature>
<comment type="caution">
    <text evidence="5">The sequence shown here is derived from an EMBL/GenBank/DDBJ whole genome shotgun (WGS) entry which is preliminary data.</text>
</comment>
<feature type="compositionally biased region" description="Gly residues" evidence="2">
    <location>
        <begin position="770"/>
        <end position="779"/>
    </location>
</feature>
<name>A0A7C8IIF0_9PEZI</name>
<evidence type="ECO:0000259" key="4">
    <source>
        <dbReference type="PROSITE" id="PS51212"/>
    </source>
</evidence>
<dbReference type="SMART" id="SM00321">
    <property type="entry name" value="WSC"/>
    <property type="match status" value="1"/>
</dbReference>
<protein>
    <recommendedName>
        <fullName evidence="4">WSC domain-containing protein</fullName>
    </recommendedName>
</protein>
<feature type="domain" description="WSC" evidence="4">
    <location>
        <begin position="167"/>
        <end position="269"/>
    </location>
</feature>
<feature type="region of interest" description="Disordered" evidence="2">
    <location>
        <begin position="465"/>
        <end position="594"/>
    </location>
</feature>
<feature type="domain" description="WSC" evidence="4">
    <location>
        <begin position="338"/>
        <end position="443"/>
    </location>
</feature>
<dbReference type="InParanoid" id="A0A7C8IIF0"/>
<feature type="compositionally biased region" description="Gly residues" evidence="2">
    <location>
        <begin position="748"/>
        <end position="758"/>
    </location>
</feature>
<dbReference type="OrthoDB" id="3563678at2759"/>
<feature type="domain" description="WSC" evidence="4">
    <location>
        <begin position="46"/>
        <end position="152"/>
    </location>
</feature>
<evidence type="ECO:0000256" key="1">
    <source>
        <dbReference type="ARBA" id="ARBA00022737"/>
    </source>
</evidence>
<evidence type="ECO:0000256" key="3">
    <source>
        <dbReference type="SAM" id="SignalP"/>
    </source>
</evidence>
<dbReference type="AlphaFoldDB" id="A0A7C8IIF0"/>
<dbReference type="InterPro" id="IPR002889">
    <property type="entry name" value="WSC_carb-bd"/>
</dbReference>